<evidence type="ECO:0000256" key="2">
    <source>
        <dbReference type="ARBA" id="ARBA00004496"/>
    </source>
</evidence>
<evidence type="ECO:0000256" key="4">
    <source>
        <dbReference type="ARBA" id="ARBA00022448"/>
    </source>
</evidence>
<evidence type="ECO:0000256" key="7">
    <source>
        <dbReference type="ARBA" id="ARBA00023242"/>
    </source>
</evidence>
<dbReference type="InterPro" id="IPR016024">
    <property type="entry name" value="ARM-type_fold"/>
</dbReference>
<dbReference type="GO" id="GO:0005049">
    <property type="term" value="F:nuclear export signal receptor activity"/>
    <property type="evidence" value="ECO:0007669"/>
    <property type="project" value="InterPro"/>
</dbReference>
<dbReference type="AlphaFoldDB" id="A0A7S0MSA6"/>
<dbReference type="SUPFAM" id="SSF48371">
    <property type="entry name" value="ARM repeat"/>
    <property type="match status" value="1"/>
</dbReference>
<keyword evidence="4" id="KW-0813">Transport</keyword>
<comment type="similarity">
    <text evidence="3">Belongs to the exportin family.</text>
</comment>
<dbReference type="Gene3D" id="1.25.10.10">
    <property type="entry name" value="Leucine-rich Repeat Variant"/>
    <property type="match status" value="2"/>
</dbReference>
<dbReference type="Pfam" id="PF03810">
    <property type="entry name" value="IBN_N"/>
    <property type="match status" value="1"/>
</dbReference>
<evidence type="ECO:0000256" key="5">
    <source>
        <dbReference type="ARBA" id="ARBA00022490"/>
    </source>
</evidence>
<evidence type="ECO:0000256" key="6">
    <source>
        <dbReference type="ARBA" id="ARBA00022927"/>
    </source>
</evidence>
<reference evidence="9" key="1">
    <citation type="submission" date="2021-01" db="EMBL/GenBank/DDBJ databases">
        <authorList>
            <person name="Corre E."/>
            <person name="Pelletier E."/>
            <person name="Niang G."/>
            <person name="Scheremetjew M."/>
            <person name="Finn R."/>
            <person name="Kale V."/>
            <person name="Holt S."/>
            <person name="Cochrane G."/>
            <person name="Meng A."/>
            <person name="Brown T."/>
            <person name="Cohen L."/>
        </authorList>
    </citation>
    <scope>NUCLEOTIDE SEQUENCE</scope>
    <source>
        <strain evidence="9">CCMP722</strain>
    </source>
</reference>
<dbReference type="SMART" id="SM00913">
    <property type="entry name" value="IBN_N"/>
    <property type="match status" value="1"/>
</dbReference>
<evidence type="ECO:0000313" key="9">
    <source>
        <dbReference type="EMBL" id="CAD8649870.1"/>
    </source>
</evidence>
<dbReference type="PANTHER" id="PTHR12596">
    <property type="entry name" value="EXPORTIN 4,7-RELATED"/>
    <property type="match status" value="1"/>
</dbReference>
<dbReference type="FunFam" id="1.25.10.10:FF:000158">
    <property type="entry name" value="ARM repeat superfamily protein"/>
    <property type="match status" value="1"/>
</dbReference>
<keyword evidence="6" id="KW-0653">Protein transport</keyword>
<organism evidence="9">
    <name type="scientific">Pyramimonas obovata</name>
    <dbReference type="NCBI Taxonomy" id="1411642"/>
    <lineage>
        <taxon>Eukaryota</taxon>
        <taxon>Viridiplantae</taxon>
        <taxon>Chlorophyta</taxon>
        <taxon>Pyramimonadophyceae</taxon>
        <taxon>Pyramimonadales</taxon>
        <taxon>Pyramimonadaceae</taxon>
        <taxon>Pyramimonas</taxon>
        <taxon>Pyramimonas incertae sedis</taxon>
    </lineage>
</organism>
<sequence length="1057" mass="119023">MDPQQLSQLEALCERLYNSQEPNERAHAEQTLRCFWTSTEYITQCQFILDNSSHPYAQLLASSSLVRQVTENSLSAQLRLDIRNYVLTFLFQAAESVQPYVSTALVQLLCRVTKLGWFDTDAHHEIVKDVTKFLQASPAHYFCGLKIFNQLCMEMNQPTPGRSLTQHRKTAVSFRDNSLFHIFPIALQSLAQLQKDPNADARHLEQAILLALKCLSFDFVGTSLDESTEDPGNIQVPSSWRPLIEDSATMQLFLDVYAATKPPLSSMALECLTRLASVRRSLFTTEAERTKFLARLMAGTREILRTQQGLAEHANYHEYCKLLGRLKTNYQLSELVNVENYGEWIQLVAEFTIKSLQSWQWASGSVYYLLGLWSRLVSSMPYLKGDSPSLLEGYVPKITEAYITSRLDSVQAIVAGNLPDDPLDNDEQLQDQLDSLPYLCRFQYESTSKYLLSLLDPMLATYVEIGRLTSSSGAEAGRLQILEGQLTWLVYIVGALIRGRISSASAESQEVIDGELASRIFQLIQVMDTGFHATRYPEHSRQLLDTAVLAFFQNFRKVYVGEQAMHSSKVYTRLSERMGLSDHLMVLNITVSKIATNLKCFAACEEVVEMTLNLFQDLASGYMSGKLLLKLDSINFILGHHTRDHFPFLDPPVNTRNRTIFYATLGRLLFMEDTPGKFNAFMAPFTIVCNNLAAAAGDVNAFRSQQVKNTLIGLSRDLRGIALATNSRRTYGLLFDWIYPAHMPLLLRAVEIWADTPQVTTPVLKFMAEFVLNKTQRLTFDSSSPNGILLFREVSKLIVAYGSRILQLGSVGEPYASTYKGIWVSLTVLTRALAGNYVNFGVFELYGDRALADVLDVALKMSLFIPLADIMSFRKVAKAYFSLLEVLCNNHTTVICACDAPTFQHLVRSLETGLKSLDVSLSSQCAAALDNLAAYAYNHRPVTETTPPAARALQQHLTDQPTLFSDILKTLFEIILFEDCSNQWSLSRPMLSLILLIEAEYTGIQTQIAANLPPEQQQRLTGCFHKLMADVTRSLEAKNRDKFTQNLTIFRHDFRAK</sequence>
<evidence type="ECO:0000259" key="8">
    <source>
        <dbReference type="SMART" id="SM00913"/>
    </source>
</evidence>
<dbReference type="EMBL" id="HBFA01002583">
    <property type="protein sequence ID" value="CAD8649870.1"/>
    <property type="molecule type" value="Transcribed_RNA"/>
</dbReference>
<dbReference type="GO" id="GO:0005643">
    <property type="term" value="C:nuclear pore"/>
    <property type="evidence" value="ECO:0007669"/>
    <property type="project" value="TreeGrafter"/>
</dbReference>
<gene>
    <name evidence="9" type="ORF">POBO1169_LOCUS1262</name>
</gene>
<dbReference type="GO" id="GO:0005737">
    <property type="term" value="C:cytoplasm"/>
    <property type="evidence" value="ECO:0007669"/>
    <property type="project" value="UniProtKB-SubCell"/>
</dbReference>
<dbReference type="GO" id="GO:0031267">
    <property type="term" value="F:small GTPase binding"/>
    <property type="evidence" value="ECO:0007669"/>
    <property type="project" value="InterPro"/>
</dbReference>
<dbReference type="GO" id="GO:0006611">
    <property type="term" value="P:protein export from nucleus"/>
    <property type="evidence" value="ECO:0007669"/>
    <property type="project" value="TreeGrafter"/>
</dbReference>
<evidence type="ECO:0000256" key="3">
    <source>
        <dbReference type="ARBA" id="ARBA00009466"/>
    </source>
</evidence>
<dbReference type="InterPro" id="IPR044189">
    <property type="entry name" value="XPO4/7-like"/>
</dbReference>
<dbReference type="InterPro" id="IPR057947">
    <property type="entry name" value="TPR_XPO7/RBP17"/>
</dbReference>
<dbReference type="InterPro" id="IPR001494">
    <property type="entry name" value="Importin-beta_N"/>
</dbReference>
<keyword evidence="7" id="KW-0539">Nucleus</keyword>
<protein>
    <recommendedName>
        <fullName evidence="8">Importin N-terminal domain-containing protein</fullName>
    </recommendedName>
</protein>
<proteinExistence type="inferred from homology"/>
<feature type="domain" description="Importin N-terminal" evidence="8">
    <location>
        <begin position="28"/>
        <end position="92"/>
    </location>
</feature>
<comment type="subcellular location">
    <subcellularLocation>
        <location evidence="2">Cytoplasm</location>
    </subcellularLocation>
    <subcellularLocation>
        <location evidence="1">Nucleus</location>
    </subcellularLocation>
</comment>
<keyword evidence="5" id="KW-0963">Cytoplasm</keyword>
<name>A0A7S0MSA6_9CHLO</name>
<dbReference type="InterPro" id="IPR011989">
    <property type="entry name" value="ARM-like"/>
</dbReference>
<evidence type="ECO:0000256" key="1">
    <source>
        <dbReference type="ARBA" id="ARBA00004123"/>
    </source>
</evidence>
<accession>A0A7S0MSA6</accession>
<dbReference type="Pfam" id="PF25795">
    <property type="entry name" value="TPR_XPO7"/>
    <property type="match status" value="1"/>
</dbReference>
<dbReference type="PANTHER" id="PTHR12596:SF2">
    <property type="entry name" value="EXPORTIN-7 ISOFORM X1"/>
    <property type="match status" value="1"/>
</dbReference>